<feature type="compositionally biased region" description="Low complexity" evidence="1">
    <location>
        <begin position="258"/>
        <end position="286"/>
    </location>
</feature>
<proteinExistence type="predicted"/>
<dbReference type="EMBL" id="MU790638">
    <property type="protein sequence ID" value="KAJ3995796.1"/>
    <property type="molecule type" value="Genomic_DNA"/>
</dbReference>
<evidence type="ECO:0000259" key="2">
    <source>
        <dbReference type="Pfam" id="PF00134"/>
    </source>
</evidence>
<feature type="region of interest" description="Disordered" evidence="1">
    <location>
        <begin position="243"/>
        <end position="289"/>
    </location>
</feature>
<dbReference type="InterPro" id="IPR006671">
    <property type="entry name" value="Cyclin_N"/>
</dbReference>
<name>A0ABQ8QBB7_9AGAR</name>
<evidence type="ECO:0000313" key="4">
    <source>
        <dbReference type="Proteomes" id="UP001163828"/>
    </source>
</evidence>
<dbReference type="CDD" id="cd20557">
    <property type="entry name" value="CYCLIN_ScPCL1-like"/>
    <property type="match status" value="1"/>
</dbReference>
<dbReference type="InterPro" id="IPR036915">
    <property type="entry name" value="Cyclin-like_sf"/>
</dbReference>
<dbReference type="PANTHER" id="PTHR15615:SF27">
    <property type="entry name" value="PHO85 CYCLIN CLG1"/>
    <property type="match status" value="1"/>
</dbReference>
<dbReference type="Pfam" id="PF00134">
    <property type="entry name" value="Cyclin_N"/>
    <property type="match status" value="1"/>
</dbReference>
<dbReference type="SUPFAM" id="SSF47954">
    <property type="entry name" value="Cyclin-like"/>
    <property type="match status" value="1"/>
</dbReference>
<reference evidence="3" key="1">
    <citation type="submission" date="2022-08" db="EMBL/GenBank/DDBJ databases">
        <authorList>
            <consortium name="DOE Joint Genome Institute"/>
            <person name="Min B."/>
            <person name="Riley R."/>
            <person name="Sierra-Patev S."/>
            <person name="Naranjo-Ortiz M."/>
            <person name="Looney B."/>
            <person name="Konkel Z."/>
            <person name="Slot J.C."/>
            <person name="Sakamoto Y."/>
            <person name="Steenwyk J.L."/>
            <person name="Rokas A."/>
            <person name="Carro J."/>
            <person name="Camarero S."/>
            <person name="Ferreira P."/>
            <person name="Molpeceres G."/>
            <person name="Ruiz-Duenas F.J."/>
            <person name="Serrano A."/>
            <person name="Henrissat B."/>
            <person name="Drula E."/>
            <person name="Hughes K.W."/>
            <person name="Mata J.L."/>
            <person name="Ishikawa N.K."/>
            <person name="Vargas-Isla R."/>
            <person name="Ushijima S."/>
            <person name="Smith C.A."/>
            <person name="Ahrendt S."/>
            <person name="Andreopoulos W."/>
            <person name="He G."/>
            <person name="Labutti K."/>
            <person name="Lipzen A."/>
            <person name="Ng V."/>
            <person name="Sandor L."/>
            <person name="Barry K."/>
            <person name="Martinez A.T."/>
            <person name="Xiao Y."/>
            <person name="Gibbons J.G."/>
            <person name="Terashima K."/>
            <person name="Hibbett D.S."/>
            <person name="Grigoriev I.V."/>
        </authorList>
    </citation>
    <scope>NUCLEOTIDE SEQUENCE</scope>
    <source>
        <strain evidence="3">TFB10827</strain>
    </source>
</reference>
<dbReference type="InterPro" id="IPR013922">
    <property type="entry name" value="Cyclin_PHO80-like"/>
</dbReference>
<organism evidence="3 4">
    <name type="scientific">Lentinula boryana</name>
    <dbReference type="NCBI Taxonomy" id="40481"/>
    <lineage>
        <taxon>Eukaryota</taxon>
        <taxon>Fungi</taxon>
        <taxon>Dikarya</taxon>
        <taxon>Basidiomycota</taxon>
        <taxon>Agaricomycotina</taxon>
        <taxon>Agaricomycetes</taxon>
        <taxon>Agaricomycetidae</taxon>
        <taxon>Agaricales</taxon>
        <taxon>Marasmiineae</taxon>
        <taxon>Omphalotaceae</taxon>
        <taxon>Lentinula</taxon>
    </lineage>
</organism>
<gene>
    <name evidence="3" type="ORF">F5050DRAFT_1764341</name>
</gene>
<evidence type="ECO:0000313" key="3">
    <source>
        <dbReference type="EMBL" id="KAJ3995796.1"/>
    </source>
</evidence>
<keyword evidence="4" id="KW-1185">Reference proteome</keyword>
<evidence type="ECO:0000256" key="1">
    <source>
        <dbReference type="SAM" id="MobiDB-lite"/>
    </source>
</evidence>
<dbReference type="Gene3D" id="1.10.472.10">
    <property type="entry name" value="Cyclin-like"/>
    <property type="match status" value="1"/>
</dbReference>
<accession>A0ABQ8QBB7</accession>
<dbReference type="Proteomes" id="UP001163828">
    <property type="component" value="Unassembled WGS sequence"/>
</dbReference>
<dbReference type="PANTHER" id="PTHR15615">
    <property type="match status" value="1"/>
</dbReference>
<protein>
    <recommendedName>
        <fullName evidence="2">Cyclin N-terminal domain-containing protein</fullName>
    </recommendedName>
</protein>
<comment type="caution">
    <text evidence="3">The sequence shown here is derived from an EMBL/GenBank/DDBJ whole genome shotgun (WGS) entry which is preliminary data.</text>
</comment>
<feature type="domain" description="Cyclin N-terminal" evidence="2">
    <location>
        <begin position="108"/>
        <end position="199"/>
    </location>
</feature>
<sequence>MNPVSINAYLAAHNNLKPASTTTNNARVHAQSFVKPSKPPVHRASLVDPESHSPALIELVNARISTHLVQHIVDSVAESLGFSMNPSLSLRDIAERQVTLSNFRPFVQKLLVHSKVTTPIILSSLVYIERAKCRLLRFLTYDELDIRKIFLVAMVIASKYLNDLTINNLMWEECNSIFGARQIASFELTFLGCLRWKLRLSDADIMEHSDIIEHHDNSFSEDAAAMNNLQYFRCSIRRKPQIETFSPDGRDRCPELDSPSSFSSGDVSLPQTPSSSKNVSPSSKSKSPFRKWLCSLRNSSRHSTEISASQ</sequence>